<evidence type="ECO:0000256" key="2">
    <source>
        <dbReference type="SAM" id="SignalP"/>
    </source>
</evidence>
<feature type="chain" id="PRO_5001905770" description="Lipoprotein" evidence="2">
    <location>
        <begin position="24"/>
        <end position="104"/>
    </location>
</feature>
<protein>
    <recommendedName>
        <fullName evidence="5">Lipoprotein</fullName>
    </recommendedName>
</protein>
<dbReference type="EMBL" id="JPEO01000030">
    <property type="protein sequence ID" value="KFZ35962.1"/>
    <property type="molecule type" value="Genomic_DNA"/>
</dbReference>
<feature type="region of interest" description="Disordered" evidence="1">
    <location>
        <begin position="24"/>
        <end position="48"/>
    </location>
</feature>
<proteinExistence type="predicted"/>
<dbReference type="PROSITE" id="PS51257">
    <property type="entry name" value="PROKAR_LIPOPROTEIN"/>
    <property type="match status" value="1"/>
</dbReference>
<keyword evidence="4" id="KW-1185">Reference proteome</keyword>
<evidence type="ECO:0000313" key="4">
    <source>
        <dbReference type="Proteomes" id="UP000029264"/>
    </source>
</evidence>
<dbReference type="Proteomes" id="UP000029264">
    <property type="component" value="Unassembled WGS sequence"/>
</dbReference>
<sequence>MKVSIVWASIAIILLSGLTACQAETPASSEPAPAPSSTTATSTAPLIPCGSGAPRVDREQIYARLQANGVITPQMTPADAEQLVTQYIQQRQQAYQRCLKGVKP</sequence>
<reference evidence="3 4" key="1">
    <citation type="submission" date="2014-06" db="EMBL/GenBank/DDBJ databases">
        <title>Shewanella sp. YQH10.</title>
        <authorList>
            <person name="Liu Y."/>
            <person name="Zeng R."/>
        </authorList>
    </citation>
    <scope>NUCLEOTIDE SEQUENCE [LARGE SCALE GENOMIC DNA]</scope>
    <source>
        <strain evidence="3 4">YQH10</strain>
    </source>
</reference>
<keyword evidence="2" id="KW-0732">Signal</keyword>
<gene>
    <name evidence="3" type="ORF">HR45_19125</name>
</gene>
<comment type="caution">
    <text evidence="3">The sequence shown here is derived from an EMBL/GenBank/DDBJ whole genome shotgun (WGS) entry which is preliminary data.</text>
</comment>
<feature type="compositionally biased region" description="Low complexity" evidence="1">
    <location>
        <begin position="24"/>
        <end position="45"/>
    </location>
</feature>
<accession>A0A094J9Q5</accession>
<dbReference type="AlphaFoldDB" id="A0A094J9Q5"/>
<dbReference type="RefSeq" id="WP_037445834.1">
    <property type="nucleotide sequence ID" value="NZ_JPEO01000030.1"/>
</dbReference>
<organism evidence="3 4">
    <name type="scientific">Shewanella mangrovi</name>
    <dbReference type="NCBI Taxonomy" id="1515746"/>
    <lineage>
        <taxon>Bacteria</taxon>
        <taxon>Pseudomonadati</taxon>
        <taxon>Pseudomonadota</taxon>
        <taxon>Gammaproteobacteria</taxon>
        <taxon>Alteromonadales</taxon>
        <taxon>Shewanellaceae</taxon>
        <taxon>Shewanella</taxon>
    </lineage>
</organism>
<feature type="signal peptide" evidence="2">
    <location>
        <begin position="1"/>
        <end position="23"/>
    </location>
</feature>
<evidence type="ECO:0008006" key="5">
    <source>
        <dbReference type="Google" id="ProtNLM"/>
    </source>
</evidence>
<dbReference type="STRING" id="1515746.HR45_19125"/>
<evidence type="ECO:0000313" key="3">
    <source>
        <dbReference type="EMBL" id="KFZ35962.1"/>
    </source>
</evidence>
<evidence type="ECO:0000256" key="1">
    <source>
        <dbReference type="SAM" id="MobiDB-lite"/>
    </source>
</evidence>
<dbReference type="eggNOG" id="ENOG5031EMB">
    <property type="taxonomic scope" value="Bacteria"/>
</dbReference>
<name>A0A094J9Q5_9GAMM</name>